<feature type="domain" description="Type II secretion system protein GspG C-terminal" evidence="12">
    <location>
        <begin position="462"/>
        <end position="547"/>
    </location>
</feature>
<dbReference type="Pfam" id="PF08334">
    <property type="entry name" value="T2SSG"/>
    <property type="match status" value="1"/>
</dbReference>
<keyword evidence="7" id="KW-0802">TPR repeat</keyword>
<evidence type="ECO:0000256" key="7">
    <source>
        <dbReference type="PROSITE-ProRule" id="PRU00339"/>
    </source>
</evidence>
<dbReference type="EMBL" id="CAJNJA010069386">
    <property type="protein sequence ID" value="CAE7897709.1"/>
    <property type="molecule type" value="Genomic_DNA"/>
</dbReference>
<gene>
    <name evidence="13" type="primary">xcpS</name>
    <name evidence="13" type="ORF">SNEC2469_LOCUS30120</name>
</gene>
<protein>
    <submittedName>
        <fullName evidence="13">XcpS protein</fullName>
    </submittedName>
</protein>
<dbReference type="Proteomes" id="UP000601435">
    <property type="component" value="Unassembled WGS sequence"/>
</dbReference>
<evidence type="ECO:0000256" key="1">
    <source>
        <dbReference type="ARBA" id="ARBA00004651"/>
    </source>
</evidence>
<dbReference type="PROSITE" id="PS50005">
    <property type="entry name" value="TPR"/>
    <property type="match status" value="2"/>
</dbReference>
<dbReference type="InterPro" id="IPR018076">
    <property type="entry name" value="T2SS_GspF_dom"/>
</dbReference>
<feature type="transmembrane region" description="Helical" evidence="10">
    <location>
        <begin position="1928"/>
        <end position="1950"/>
    </location>
</feature>
<feature type="domain" description="Type II secretion system protein GspF" evidence="11">
    <location>
        <begin position="58"/>
        <end position="177"/>
    </location>
</feature>
<evidence type="ECO:0000256" key="4">
    <source>
        <dbReference type="ARBA" id="ARBA00022692"/>
    </source>
</evidence>
<evidence type="ECO:0000259" key="11">
    <source>
        <dbReference type="Pfam" id="PF00482"/>
    </source>
</evidence>
<feature type="transmembrane region" description="Helical" evidence="10">
    <location>
        <begin position="976"/>
        <end position="996"/>
    </location>
</feature>
<dbReference type="Pfam" id="PF07963">
    <property type="entry name" value="N_methyl"/>
    <property type="match status" value="1"/>
</dbReference>
<dbReference type="Gene3D" id="3.30.700.10">
    <property type="entry name" value="Glycoprotein, Type 4 Pilin"/>
    <property type="match status" value="1"/>
</dbReference>
<dbReference type="InterPro" id="IPR012902">
    <property type="entry name" value="N_methyl_site"/>
</dbReference>
<dbReference type="OrthoDB" id="10671109at2759"/>
<evidence type="ECO:0000256" key="10">
    <source>
        <dbReference type="SAM" id="Phobius"/>
    </source>
</evidence>
<dbReference type="PANTHER" id="PTHR30012">
    <property type="entry name" value="GENERAL SECRETION PATHWAY PROTEIN"/>
    <property type="match status" value="1"/>
</dbReference>
<feature type="transmembrane region" description="Helical" evidence="10">
    <location>
        <begin position="558"/>
        <end position="580"/>
    </location>
</feature>
<dbReference type="PANTHER" id="PTHR30012:SF0">
    <property type="entry name" value="TYPE II SECRETION SYSTEM PROTEIN F-RELATED"/>
    <property type="match status" value="1"/>
</dbReference>
<comment type="caution">
    <text evidence="13">The sequence shown here is derived from an EMBL/GenBank/DDBJ whole genome shotgun (WGS) entry which is preliminary data.</text>
</comment>
<dbReference type="InterPro" id="IPR003004">
    <property type="entry name" value="GspF/PilC"/>
</dbReference>
<dbReference type="GO" id="GO:0005886">
    <property type="term" value="C:plasma membrane"/>
    <property type="evidence" value="ECO:0007669"/>
    <property type="project" value="UniProtKB-SubCell"/>
</dbReference>
<keyword evidence="5 10" id="KW-1133">Transmembrane helix</keyword>
<dbReference type="SMART" id="SM00028">
    <property type="entry name" value="TPR"/>
    <property type="match status" value="3"/>
</dbReference>
<evidence type="ECO:0000259" key="12">
    <source>
        <dbReference type="Pfam" id="PF08334"/>
    </source>
</evidence>
<dbReference type="SUPFAM" id="SSF54523">
    <property type="entry name" value="Pili subunits"/>
    <property type="match status" value="1"/>
</dbReference>
<feature type="compositionally biased region" description="Polar residues" evidence="9">
    <location>
        <begin position="1317"/>
        <end position="1332"/>
    </location>
</feature>
<keyword evidence="14" id="KW-1185">Reference proteome</keyword>
<feature type="region of interest" description="Disordered" evidence="9">
    <location>
        <begin position="1446"/>
        <end position="1466"/>
    </location>
</feature>
<dbReference type="PRINTS" id="PR00812">
    <property type="entry name" value="BCTERIALGSPF"/>
</dbReference>
<dbReference type="Gene3D" id="1.25.40.10">
    <property type="entry name" value="Tetratricopeptide repeat domain"/>
    <property type="match status" value="1"/>
</dbReference>
<feature type="repeat" description="TPR" evidence="7">
    <location>
        <begin position="2205"/>
        <end position="2238"/>
    </location>
</feature>
<evidence type="ECO:0000256" key="2">
    <source>
        <dbReference type="ARBA" id="ARBA00005745"/>
    </source>
</evidence>
<evidence type="ECO:0000256" key="8">
    <source>
        <dbReference type="SAM" id="Coils"/>
    </source>
</evidence>
<dbReference type="InterPro" id="IPR045584">
    <property type="entry name" value="Pilin-like"/>
</dbReference>
<proteinExistence type="inferred from homology"/>
<evidence type="ECO:0000313" key="13">
    <source>
        <dbReference type="EMBL" id="CAE7897709.1"/>
    </source>
</evidence>
<evidence type="ECO:0000256" key="3">
    <source>
        <dbReference type="ARBA" id="ARBA00022475"/>
    </source>
</evidence>
<reference evidence="13" key="1">
    <citation type="submission" date="2021-02" db="EMBL/GenBank/DDBJ databases">
        <authorList>
            <person name="Dougan E. K."/>
            <person name="Rhodes N."/>
            <person name="Thang M."/>
            <person name="Chan C."/>
        </authorList>
    </citation>
    <scope>NUCLEOTIDE SEQUENCE</scope>
</reference>
<organism evidence="13 14">
    <name type="scientific">Symbiodinium necroappetens</name>
    <dbReference type="NCBI Taxonomy" id="1628268"/>
    <lineage>
        <taxon>Eukaryota</taxon>
        <taxon>Sar</taxon>
        <taxon>Alveolata</taxon>
        <taxon>Dinophyceae</taxon>
        <taxon>Suessiales</taxon>
        <taxon>Symbiodiniaceae</taxon>
        <taxon>Symbiodinium</taxon>
    </lineage>
</organism>
<dbReference type="SUPFAM" id="SSF48452">
    <property type="entry name" value="TPR-like"/>
    <property type="match status" value="1"/>
</dbReference>
<keyword evidence="4 10" id="KW-0812">Transmembrane</keyword>
<feature type="transmembrane region" description="Helical" evidence="10">
    <location>
        <begin position="1765"/>
        <end position="1786"/>
    </location>
</feature>
<dbReference type="InterPro" id="IPR019734">
    <property type="entry name" value="TPR_rpt"/>
</dbReference>
<sequence>AMKPSGTKAMGFRAAPDRTQLAEDLKREDMLLLNAWKLPLAPSAPSRMSTKDEAAMNEQLAVLLDRGVPLVEALDVAASVVSPRSRERVERLRSLVASGASFADACTQVGGFEHVTVAVYRAAERTGDLGSAGRRLADASKRQLAIKGKTITVMIYPAVVSTISFLIVLGILMFLVPMFSSQFEQLGVDNMNALSRVVFALGTWLAANKALAFLIIGVVIALIFFARQRFFAIGASVGRRIPAVDGLMLTVESARFFSVMGAMTKSGVPLAEALGSSTNVISNPTLKAQLERLRQRLVEGGVLRTLIEDVTALPLATRRLLIAGERGGDLDSVFDALSKDLADEVDTRTGRLLALLEPAIIVMMFSMIGPLIMAIAIPLMTFRGGEGDGDPMRTRSTRAGDLYLRPHRRHRNPAHPIPTPERTTEMPTRNTTAKAVARGFTLLEVMIVLVIIGVLGGIVTYNLVGAAEKAKIDATKTSLKTVANAMSMYYSTYNAYPLDIDTLAANNPVNSIRDSWERRMEVFVPSPDGFSFEVRSAGSDGQFGTNDDLVEYPEHEKVVVALAMLATFATLVVGSLGYLATLGEQEKHRLQAIELGHRVIIQYLDDSNLTPDPKQAVWQGDTQYRVETEEAILVQETSDIEGLSQGTAFGVGDVEITQRVQSMHKLTVRVYLFEPTALFPPDKPVIELARHYYPFLQDEEWAQEWLLRLIAERTGTPPVMLALLLASFVVAAALGVLSLVTSAQSEQTGGIQQSVRVAQTQQFFRDMFVRLVAGVPLVPEEDDPAALLEAASGEAEGDEADAEDEPGDSFDDLLNNLLDGGLASQLLEDGELNFNVMFEIYFDAEVQGWPVPVLECVVTDPPIPPSDPFFEAQRGVLDRLGFVRSVMRLEPQIDGLYSLVFIPTDPVGEPYVVLEDLEWMRFYVLPHRDAPEWTEVHAAYLEEDFPPAVRVVLFMADGRVMSRGHQRPDRTARRGFVFMFVLMVVVVGTIAIGATINAAQFKASVAEQRIQQYKTQHEALSVRDIIVLWIMNQNRSAGSGNRRTDTESPLLALAMNEGATQRFTLQSGVVVSLRAIDAQGTMLARLDETLAPADYEWLFRMLSRLPQDRVDLIRRHGPMQVSLRSASDEVLITIADNDPDLAGALIDARDTGVDDPAGFAQALGASGIEPVRTQEVLRRVALTPVLWEMQIEVIDPNASRTRRYTMIVEQTSTFSGAEQHETRASATTVTPPATAGGVIPVVLLATLALAVGVWVLPMPFDNARKREITPRTPNIGPNAGGALAVDAKVPTHDWLAIEEGLRELRIPAPEREEPETSEQNIGGYNEEQPQQTAEHLPPLMWRYVGYIAQPNGRIAAVLETEFGTKIVYVNGQLQDTVDPRQRMITIAEVTREKIVILRAGDEVEIEIEARRGAEGFEDYGATTHEPMAASACHITTDLTRVSLYDETSAQQWSPPDSAESEPSAAAYRQRAQAAAQWLSQQGPSAKRLSVACIDTSEALCTWIQSRSASYQVVASAYRDQTMDWGVDASNVAVEPILSKTDEDRQRAPGAKPFSRKKSDKPAEEPTGSRVSTAVITFHDALARLWLDALDQRGVRPSAVISLWHALAMAWAEQADGVSAVIYITDDHKLIWSWTRNGDLLTGGTVASPRHPAVIEPDDESDEEPTADPDAACEHRLSLDWLSWGAHLGTFPESVRIVSARETTLGDALRARFDDLRVHTERTADPMRETLSRATAAIAAVRGELTSRHCLLRLTRRPTRSVRRRYRLSAAALVLASTAMIGLGYQLHDASKSMNPVIGAYQDEKRELLARIPDETIRRSPLPERSLRALINEKRNQPVQQTAPRPDPVYDEFVNLIEVASNLEDIQISLFRIQGGTGSELRLMSIDRRQQITFENALNESDTGLTWTRRGGATQNTTLHLNGNRPTTFLVIGGLAVIAGLIVLFVTWSAYSSTRGMLEFQEAKTQEIADLVAVYEALEARNVDLSDIYPPVSDFEASVYDAFDRAGVPFDTPPRINPLDQRVMSGIKGNLLKSQVKCTATSEDLEHILTWINNVVQHPKLKERVFVDNLSLIPNPVDELNVTHDPNPHARRPRAATRAIASLLAAAALTALPACEANRAARPDRLDASYADSEPERQREAVDIAGRAFKEDDPEKAIKLYREALTVYRDFYPAWNNLGALLMEDRRYLEAAEAFTAAAGLSPDDARPVYNIGLLYDRSGYLQDAQTHYRRALIRDENYLPALRGLIRADTILNEADEDTLESIRRALRLEQDPRWREWLQLRKIRIENLLDEFNDG</sequence>
<feature type="transmembrane region" description="Helical" evidence="10">
    <location>
        <begin position="199"/>
        <end position="226"/>
    </location>
</feature>
<feature type="non-terminal residue" evidence="13">
    <location>
        <position position="2296"/>
    </location>
</feature>
<evidence type="ECO:0000256" key="6">
    <source>
        <dbReference type="ARBA" id="ARBA00023136"/>
    </source>
</evidence>
<feature type="region of interest" description="Disordered" evidence="9">
    <location>
        <begin position="408"/>
        <end position="429"/>
    </location>
</feature>
<feature type="domain" description="Type II secretion system protein GspF" evidence="11">
    <location>
        <begin position="256"/>
        <end position="378"/>
    </location>
</feature>
<keyword evidence="3" id="KW-1003">Cell membrane</keyword>
<evidence type="ECO:0000313" key="14">
    <source>
        <dbReference type="Proteomes" id="UP000601435"/>
    </source>
</evidence>
<keyword evidence="6 10" id="KW-0472">Membrane</keyword>
<evidence type="ECO:0000256" key="5">
    <source>
        <dbReference type="ARBA" id="ARBA00022989"/>
    </source>
</evidence>
<accession>A0A813BEM8</accession>
<keyword evidence="8" id="KW-0175">Coiled coil</keyword>
<comment type="subcellular location">
    <subcellularLocation>
        <location evidence="1">Cell membrane</location>
        <topology evidence="1">Multi-pass membrane protein</topology>
    </subcellularLocation>
</comment>
<evidence type="ECO:0000256" key="9">
    <source>
        <dbReference type="SAM" id="MobiDB-lite"/>
    </source>
</evidence>
<feature type="region of interest" description="Disordered" evidence="9">
    <location>
        <begin position="1644"/>
        <end position="1668"/>
    </location>
</feature>
<dbReference type="InterPro" id="IPR011990">
    <property type="entry name" value="TPR-like_helical_dom_sf"/>
</dbReference>
<dbReference type="PROSITE" id="PS00409">
    <property type="entry name" value="PROKAR_NTER_METHYL"/>
    <property type="match status" value="1"/>
</dbReference>
<name>A0A813BEM8_9DINO</name>
<feature type="transmembrane region" description="Helical" evidence="10">
    <location>
        <begin position="151"/>
        <end position="179"/>
    </location>
</feature>
<feature type="compositionally biased region" description="Low complexity" evidence="9">
    <location>
        <begin position="1453"/>
        <end position="1466"/>
    </location>
</feature>
<feature type="coiled-coil region" evidence="8">
    <location>
        <begin position="996"/>
        <end position="1023"/>
    </location>
</feature>
<dbReference type="Pfam" id="PF00482">
    <property type="entry name" value="T2SSF"/>
    <property type="match status" value="2"/>
</dbReference>
<dbReference type="NCBIfam" id="TIGR02532">
    <property type="entry name" value="IV_pilin_GFxxxE"/>
    <property type="match status" value="1"/>
</dbReference>
<dbReference type="InterPro" id="IPR042094">
    <property type="entry name" value="T2SS_GspF_sf"/>
</dbReference>
<feature type="region of interest" description="Disordered" evidence="9">
    <location>
        <begin position="1305"/>
        <end position="1332"/>
    </location>
</feature>
<feature type="transmembrane region" description="Helical" evidence="10">
    <location>
        <begin position="359"/>
        <end position="382"/>
    </location>
</feature>
<dbReference type="Gene3D" id="1.20.81.30">
    <property type="entry name" value="Type II secretion system (T2SS), domain F"/>
    <property type="match status" value="2"/>
</dbReference>
<dbReference type="InterPro" id="IPR013545">
    <property type="entry name" value="T2SS_protein-GspG_C"/>
</dbReference>
<feature type="compositionally biased region" description="Acidic residues" evidence="9">
    <location>
        <begin position="1655"/>
        <end position="1666"/>
    </location>
</feature>
<feature type="region of interest" description="Disordered" evidence="9">
    <location>
        <begin position="1536"/>
        <end position="1569"/>
    </location>
</feature>
<feature type="repeat" description="TPR" evidence="7">
    <location>
        <begin position="2171"/>
        <end position="2204"/>
    </location>
</feature>
<comment type="similarity">
    <text evidence="2">Belongs to the GSP F family.</text>
</comment>
<feature type="transmembrane region" description="Helical" evidence="10">
    <location>
        <begin position="719"/>
        <end position="740"/>
    </location>
</feature>
<feature type="transmembrane region" description="Helical" evidence="10">
    <location>
        <begin position="445"/>
        <end position="464"/>
    </location>
</feature>